<gene>
    <name evidence="5" type="ORF">PECUL_23A006359</name>
</gene>
<name>A0AAD1T3X4_PELCU</name>
<dbReference type="SUPFAM" id="SSF57302">
    <property type="entry name" value="Snake toxin-like"/>
    <property type="match status" value="2"/>
</dbReference>
<dbReference type="InterPro" id="IPR045860">
    <property type="entry name" value="Snake_toxin-like_sf"/>
</dbReference>
<proteinExistence type="predicted"/>
<protein>
    <recommendedName>
        <fullName evidence="4">UPAR/Ly6 domain-containing protein</fullName>
    </recommendedName>
</protein>
<dbReference type="InterPro" id="IPR016054">
    <property type="entry name" value="LY6_UPA_recep-like"/>
</dbReference>
<feature type="domain" description="UPAR/Ly6" evidence="4">
    <location>
        <begin position="114"/>
        <end position="183"/>
    </location>
</feature>
<dbReference type="PANTHER" id="PTHR20914:SF25">
    <property type="entry name" value="PHOSPHOLIPASE A2 INHIBITOR AND LY6_PLAUR DOMAIN-CONTAINING PROTEIN"/>
    <property type="match status" value="1"/>
</dbReference>
<feature type="signal peptide" evidence="3">
    <location>
        <begin position="1"/>
        <end position="20"/>
    </location>
</feature>
<dbReference type="Gene3D" id="2.10.60.10">
    <property type="entry name" value="CD59"/>
    <property type="match status" value="2"/>
</dbReference>
<evidence type="ECO:0000259" key="4">
    <source>
        <dbReference type="Pfam" id="PF00021"/>
    </source>
</evidence>
<dbReference type="GO" id="GO:0005576">
    <property type="term" value="C:extracellular region"/>
    <property type="evidence" value="ECO:0007669"/>
    <property type="project" value="UniProtKB-SubCell"/>
</dbReference>
<evidence type="ECO:0000256" key="1">
    <source>
        <dbReference type="ARBA" id="ARBA00004613"/>
    </source>
</evidence>
<dbReference type="InterPro" id="IPR050918">
    <property type="entry name" value="CNF-like_PLA2_Inhibitor"/>
</dbReference>
<evidence type="ECO:0000256" key="3">
    <source>
        <dbReference type="SAM" id="SignalP"/>
    </source>
</evidence>
<evidence type="ECO:0000256" key="2">
    <source>
        <dbReference type="ARBA" id="ARBA00022525"/>
    </source>
</evidence>
<dbReference type="Pfam" id="PF00021">
    <property type="entry name" value="UPAR_LY6"/>
    <property type="match status" value="2"/>
</dbReference>
<keyword evidence="6" id="KW-1185">Reference proteome</keyword>
<dbReference type="CDD" id="cd23572">
    <property type="entry name" value="TFP_LU_ECD_PINLYP_rpt2"/>
    <property type="match status" value="1"/>
</dbReference>
<accession>A0AAD1T3X4</accession>
<sequence length="208" mass="21628">MNSFLGYVCVLSAIVGTGHSLSCVECVSSSGTTCLGTTTTCSNGSVCGSQYTVGKVGSVTTTLFVKACVFQDQCSMNGSITFNEGSTRTGISCCNTDNCTPPVPSLPQLSTQQNGLTCRSCISGTSNWCYTSDTIQCTGNEDMCLLQATTIAGLKTAIRGCATKSICDLGSQTVTDTVKITCTSGTIGLHSNMFLSAIISFVLLKCYF</sequence>
<dbReference type="AlphaFoldDB" id="A0AAD1T3X4"/>
<evidence type="ECO:0000313" key="6">
    <source>
        <dbReference type="Proteomes" id="UP001295444"/>
    </source>
</evidence>
<keyword evidence="3" id="KW-0732">Signal</keyword>
<dbReference type="Proteomes" id="UP001295444">
    <property type="component" value="Chromosome 10"/>
</dbReference>
<reference evidence="5" key="1">
    <citation type="submission" date="2022-03" db="EMBL/GenBank/DDBJ databases">
        <authorList>
            <person name="Alioto T."/>
            <person name="Alioto T."/>
            <person name="Gomez Garrido J."/>
        </authorList>
    </citation>
    <scope>NUCLEOTIDE SEQUENCE</scope>
</reference>
<keyword evidence="2" id="KW-0964">Secreted</keyword>
<organism evidence="5 6">
    <name type="scientific">Pelobates cultripes</name>
    <name type="common">Western spadefoot toad</name>
    <dbReference type="NCBI Taxonomy" id="61616"/>
    <lineage>
        <taxon>Eukaryota</taxon>
        <taxon>Metazoa</taxon>
        <taxon>Chordata</taxon>
        <taxon>Craniata</taxon>
        <taxon>Vertebrata</taxon>
        <taxon>Euteleostomi</taxon>
        <taxon>Amphibia</taxon>
        <taxon>Batrachia</taxon>
        <taxon>Anura</taxon>
        <taxon>Pelobatoidea</taxon>
        <taxon>Pelobatidae</taxon>
        <taxon>Pelobates</taxon>
    </lineage>
</organism>
<feature type="chain" id="PRO_5042255272" description="UPAR/Ly6 domain-containing protein" evidence="3">
    <location>
        <begin position="21"/>
        <end position="208"/>
    </location>
</feature>
<comment type="subcellular location">
    <subcellularLocation>
        <location evidence="1">Secreted</location>
    </subcellularLocation>
</comment>
<dbReference type="EMBL" id="OW240921">
    <property type="protein sequence ID" value="CAH2318624.1"/>
    <property type="molecule type" value="Genomic_DNA"/>
</dbReference>
<feature type="domain" description="UPAR/Ly6" evidence="4">
    <location>
        <begin position="19"/>
        <end position="100"/>
    </location>
</feature>
<dbReference type="PANTHER" id="PTHR20914">
    <property type="entry name" value="LY6/PLAUR DOMAIN-CONTAINING PROTEIN 8"/>
    <property type="match status" value="1"/>
</dbReference>
<evidence type="ECO:0000313" key="5">
    <source>
        <dbReference type="EMBL" id="CAH2318624.1"/>
    </source>
</evidence>